<evidence type="ECO:0008006" key="3">
    <source>
        <dbReference type="Google" id="ProtNLM"/>
    </source>
</evidence>
<protein>
    <recommendedName>
        <fullName evidence="3">F-box domain-containing protein</fullName>
    </recommendedName>
</protein>
<keyword evidence="2" id="KW-1185">Reference proteome</keyword>
<dbReference type="Gene3D" id="3.80.10.10">
    <property type="entry name" value="Ribonuclease Inhibitor"/>
    <property type="match status" value="1"/>
</dbReference>
<dbReference type="EMBL" id="JBAHYK010000672">
    <property type="protein sequence ID" value="KAL0572105.1"/>
    <property type="molecule type" value="Genomic_DNA"/>
</dbReference>
<proteinExistence type="predicted"/>
<accession>A0ABR3FA06</accession>
<organism evidence="1 2">
    <name type="scientific">Marasmius crinis-equi</name>
    <dbReference type="NCBI Taxonomy" id="585013"/>
    <lineage>
        <taxon>Eukaryota</taxon>
        <taxon>Fungi</taxon>
        <taxon>Dikarya</taxon>
        <taxon>Basidiomycota</taxon>
        <taxon>Agaricomycotina</taxon>
        <taxon>Agaricomycetes</taxon>
        <taxon>Agaricomycetidae</taxon>
        <taxon>Agaricales</taxon>
        <taxon>Marasmiineae</taxon>
        <taxon>Marasmiaceae</taxon>
        <taxon>Marasmius</taxon>
    </lineage>
</organism>
<dbReference type="Proteomes" id="UP001465976">
    <property type="component" value="Unassembled WGS sequence"/>
</dbReference>
<comment type="caution">
    <text evidence="1">The sequence shown here is derived from an EMBL/GenBank/DDBJ whole genome shotgun (WGS) entry which is preliminary data.</text>
</comment>
<evidence type="ECO:0000313" key="2">
    <source>
        <dbReference type="Proteomes" id="UP001465976"/>
    </source>
</evidence>
<evidence type="ECO:0000313" key="1">
    <source>
        <dbReference type="EMBL" id="KAL0572105.1"/>
    </source>
</evidence>
<dbReference type="InterPro" id="IPR032675">
    <property type="entry name" value="LRR_dom_sf"/>
</dbReference>
<reference evidence="1 2" key="1">
    <citation type="submission" date="2024-02" db="EMBL/GenBank/DDBJ databases">
        <title>A draft genome for the cacao thread blight pathogen Marasmius crinis-equi.</title>
        <authorList>
            <person name="Cohen S.P."/>
            <person name="Baruah I.K."/>
            <person name="Amoako-Attah I."/>
            <person name="Bukari Y."/>
            <person name="Meinhardt L.W."/>
            <person name="Bailey B.A."/>
        </authorList>
    </citation>
    <scope>NUCLEOTIDE SEQUENCE [LARGE SCALE GENOMIC DNA]</scope>
    <source>
        <strain evidence="1 2">GH-76</strain>
    </source>
</reference>
<gene>
    <name evidence="1" type="ORF">V5O48_009858</name>
</gene>
<dbReference type="SUPFAM" id="SSF52047">
    <property type="entry name" value="RNI-like"/>
    <property type="match status" value="1"/>
</dbReference>
<name>A0ABR3FA06_9AGAR</name>
<sequence>MTLPFEIIIIIIESLDDPDSRAALAALSATAEPLLRLLEHPLQTISSARVESLNITHTRYPPATFNRLLTWQKLDSGWTFSSMVPCLKQLSLNWVGWWTLTGESKRRLLDEFRTVTHLQLFMTAFDTYDDFLPFLSSFPALEVLDLDTVRPALHWEPTTTLDGNSLPLNLRKICLGQIDDWRMIDSLVPCRGLESLTCRFRDFDATPAQCMVAINRLLESAGHSLLNFEFAIEEYRSRLDSSRDDMTLDLSKNPALRSLSLSPYHILPTLATLTRCRDPTQLTSVCLPRHAGLDWERLDMILSCHPSFGSLVEVLVEERVSDSGVVLNPRALMPLCDEKGLLRA</sequence>